<keyword evidence="2" id="KW-1185">Reference proteome</keyword>
<evidence type="ECO:0000313" key="2">
    <source>
        <dbReference type="Proteomes" id="UP000607653"/>
    </source>
</evidence>
<proteinExistence type="predicted"/>
<organism evidence="1 2">
    <name type="scientific">Nelumbo nucifera</name>
    <name type="common">Sacred lotus</name>
    <dbReference type="NCBI Taxonomy" id="4432"/>
    <lineage>
        <taxon>Eukaryota</taxon>
        <taxon>Viridiplantae</taxon>
        <taxon>Streptophyta</taxon>
        <taxon>Embryophyta</taxon>
        <taxon>Tracheophyta</taxon>
        <taxon>Spermatophyta</taxon>
        <taxon>Magnoliopsida</taxon>
        <taxon>Proteales</taxon>
        <taxon>Nelumbonaceae</taxon>
        <taxon>Nelumbo</taxon>
    </lineage>
</organism>
<protein>
    <submittedName>
        <fullName evidence="1">Uncharacterized protein</fullName>
    </submittedName>
</protein>
<reference evidence="1 2" key="1">
    <citation type="journal article" date="2020" name="Mol. Biol. Evol.">
        <title>Distinct Expression and Methylation Patterns for Genes with Different Fates following a Single Whole-Genome Duplication in Flowering Plants.</title>
        <authorList>
            <person name="Shi T."/>
            <person name="Rahmani R.S."/>
            <person name="Gugger P.F."/>
            <person name="Wang M."/>
            <person name="Li H."/>
            <person name="Zhang Y."/>
            <person name="Li Z."/>
            <person name="Wang Q."/>
            <person name="Van de Peer Y."/>
            <person name="Marchal K."/>
            <person name="Chen J."/>
        </authorList>
    </citation>
    <scope>NUCLEOTIDE SEQUENCE [LARGE SCALE GENOMIC DNA]</scope>
    <source>
        <tissue evidence="1">Leaf</tissue>
    </source>
</reference>
<gene>
    <name evidence="1" type="ORF">HUJ06_021771</name>
</gene>
<comment type="caution">
    <text evidence="1">The sequence shown here is derived from an EMBL/GenBank/DDBJ whole genome shotgun (WGS) entry which is preliminary data.</text>
</comment>
<dbReference type="AlphaFoldDB" id="A0A822XS45"/>
<evidence type="ECO:0000313" key="1">
    <source>
        <dbReference type="EMBL" id="DAD20308.1"/>
    </source>
</evidence>
<sequence>MELFSMILEVNSISRSWHPRTLLSQNGVLEREGNSDQPFDFQASQS</sequence>
<dbReference type="EMBL" id="DUZY01000001">
    <property type="protein sequence ID" value="DAD20308.1"/>
    <property type="molecule type" value="Genomic_DNA"/>
</dbReference>
<name>A0A822XS45_NELNU</name>
<accession>A0A822XS45</accession>
<dbReference type="Proteomes" id="UP000607653">
    <property type="component" value="Unassembled WGS sequence"/>
</dbReference>